<dbReference type="Gene3D" id="3.90.1200.10">
    <property type="match status" value="1"/>
</dbReference>
<dbReference type="InterPro" id="IPR050249">
    <property type="entry name" value="Pseudomonas-type_ThrB"/>
</dbReference>
<comment type="caution">
    <text evidence="2">The sequence shown here is derived from an EMBL/GenBank/DDBJ whole genome shotgun (WGS) entry which is preliminary data.</text>
</comment>
<sequence length="351" mass="41348">MQHYIRILQSFIPLKETYNVSIIPINDGHINITLRVVINEQGDYRQFILQRINRSIFHKPELMLHSLNIVNRHLQNSDYPYEVLEIIPNLNQQLFTEDQNGDFWRMTKFISHTYCTTKVRDFSQAYEAAKTFSIFYSKLFTLSPKLIQASIPEFVNFKKRINDYKNALNHATEQRKHKASQALNFINHHLYLLESFIENQQNDYFPERIIHGDPKISNILFDNHTHKGRCVIDLDTLMPATLLYDFGDMVRSYTNLKDEDDTQPEDIFSPAYYEAVKTGFLSNTSDVLTPIEKDNLDYAGQVVVFIQAIRFVTDFLNGDIYYKIKYPNHNLNRTKNQINLLRELFKIKSVC</sequence>
<keyword evidence="3" id="KW-1185">Reference proteome</keyword>
<dbReference type="PANTHER" id="PTHR21064">
    <property type="entry name" value="AMINOGLYCOSIDE PHOSPHOTRANSFERASE DOMAIN-CONTAINING PROTEIN-RELATED"/>
    <property type="match status" value="1"/>
</dbReference>
<reference evidence="2 3" key="1">
    <citation type="submission" date="2019-11" db="EMBL/GenBank/DDBJ databases">
        <title>Characterization of Elizabethkingia argenteiflava sp. nov., isolated from inner surface of Soybean Pods.</title>
        <authorList>
            <person name="Mo S."/>
        </authorList>
    </citation>
    <scope>NUCLEOTIDE SEQUENCE [LARGE SCALE GENOMIC DNA]</scope>
    <source>
        <strain evidence="2 3">YB22</strain>
    </source>
</reference>
<dbReference type="GO" id="GO:0016740">
    <property type="term" value="F:transferase activity"/>
    <property type="evidence" value="ECO:0007669"/>
    <property type="project" value="UniProtKB-KW"/>
</dbReference>
<dbReference type="EMBL" id="JAAABJ010000610">
    <property type="protein sequence ID" value="NAW51722.1"/>
    <property type="molecule type" value="Genomic_DNA"/>
</dbReference>
<name>A0A845PU15_9FLAO</name>
<dbReference type="Proteomes" id="UP000553459">
    <property type="component" value="Unassembled WGS sequence"/>
</dbReference>
<dbReference type="Pfam" id="PF01636">
    <property type="entry name" value="APH"/>
    <property type="match status" value="1"/>
</dbReference>
<proteinExistence type="predicted"/>
<gene>
    <name evidence="2" type="ORF">GNY06_10175</name>
</gene>
<feature type="domain" description="Aminoglycoside phosphotransferase" evidence="1">
    <location>
        <begin position="22"/>
        <end position="255"/>
    </location>
</feature>
<protein>
    <submittedName>
        <fullName evidence="2">Phosphotransferase</fullName>
    </submittedName>
</protein>
<dbReference type="InterPro" id="IPR002575">
    <property type="entry name" value="Aminoglycoside_PTrfase"/>
</dbReference>
<evidence type="ECO:0000259" key="1">
    <source>
        <dbReference type="Pfam" id="PF01636"/>
    </source>
</evidence>
<evidence type="ECO:0000313" key="2">
    <source>
        <dbReference type="EMBL" id="NAW51722.1"/>
    </source>
</evidence>
<dbReference type="AlphaFoldDB" id="A0A845PU15"/>
<dbReference type="PANTHER" id="PTHR21064:SF5">
    <property type="entry name" value="SLR1880 PROTEIN"/>
    <property type="match status" value="1"/>
</dbReference>
<evidence type="ECO:0000313" key="3">
    <source>
        <dbReference type="Proteomes" id="UP000553459"/>
    </source>
</evidence>
<dbReference type="SUPFAM" id="SSF56112">
    <property type="entry name" value="Protein kinase-like (PK-like)"/>
    <property type="match status" value="1"/>
</dbReference>
<dbReference type="InterPro" id="IPR011009">
    <property type="entry name" value="Kinase-like_dom_sf"/>
</dbReference>
<keyword evidence="2" id="KW-0808">Transferase</keyword>
<organism evidence="2 3">
    <name type="scientific">Elizabethkingia argenteiflava</name>
    <dbReference type="NCBI Taxonomy" id="2681556"/>
    <lineage>
        <taxon>Bacteria</taxon>
        <taxon>Pseudomonadati</taxon>
        <taxon>Bacteroidota</taxon>
        <taxon>Flavobacteriia</taxon>
        <taxon>Flavobacteriales</taxon>
        <taxon>Weeksellaceae</taxon>
        <taxon>Elizabethkingia</taxon>
    </lineage>
</organism>
<accession>A0A845PU15</accession>